<feature type="domain" description="Sulfatase N-terminal" evidence="1">
    <location>
        <begin position="34"/>
        <end position="347"/>
    </location>
</feature>
<keyword evidence="2" id="KW-0378">Hydrolase</keyword>
<dbReference type="InterPro" id="IPR000917">
    <property type="entry name" value="Sulfatase_N"/>
</dbReference>
<dbReference type="InterPro" id="IPR017850">
    <property type="entry name" value="Alkaline_phosphatase_core_sf"/>
</dbReference>
<dbReference type="RefSeq" id="WP_343335100.1">
    <property type="nucleotide sequence ID" value="NZ_JAPOHD010000063.1"/>
</dbReference>
<protein>
    <submittedName>
        <fullName evidence="2">Sulfatase-like hydrolase/transferase</fullName>
    </submittedName>
</protein>
<proteinExistence type="predicted"/>
<evidence type="ECO:0000259" key="1">
    <source>
        <dbReference type="Pfam" id="PF00884"/>
    </source>
</evidence>
<dbReference type="Pfam" id="PF00884">
    <property type="entry name" value="Sulfatase"/>
    <property type="match status" value="1"/>
</dbReference>
<accession>A0A9X3J9H1</accession>
<dbReference type="PANTHER" id="PTHR46615:SF1">
    <property type="entry name" value="ARYLSULFATASE K"/>
    <property type="match status" value="1"/>
</dbReference>
<sequence>MERLMGPIKLILLVLLFHGISTGKLMAEKTEEAPNVLLIITDQQTADAMSCAGNQYLKTPALDKLASSGIRFTRNYVTQPLCLPFRSSLQTSRYPHELGIENNQMKIKGEFPMLGNLMMAAGYQCYYIGKWHVGTSPQKAGYENYDNVGKDDAKTEAAINYLGQEHDHPFFLTVSLMNPHNVCELARANADGSNLPDGRIALPPSDLGKLPPLPTNFKVSSNEPSVIRVAQNNSFKQYPTADWNELTWRQYLWGYYRLVEKVDAEVGRILRALEESTYGKNTVVLFTSDHGEGIAMHHWNQKQVLYDQVTRVPLIISWEGKTSKKVYSGLVSNALDIPVTILDIAGVENPIGMRGQSLLPVIKGNNIQQRVYVVSETMFAEGAKPLGGKGRMIRTKKYKYCIYDNGENREQLFDLEKDPLEMNNLAKNINFCDVLAKHRKLIKNWAEQVRDSDFCYGY</sequence>
<dbReference type="GO" id="GO:0004065">
    <property type="term" value="F:arylsulfatase activity"/>
    <property type="evidence" value="ECO:0007669"/>
    <property type="project" value="TreeGrafter"/>
</dbReference>
<dbReference type="Gene3D" id="3.40.720.10">
    <property type="entry name" value="Alkaline Phosphatase, subunit A"/>
    <property type="match status" value="1"/>
</dbReference>
<dbReference type="GO" id="GO:0015024">
    <property type="term" value="F:glucuronate-2-sulfatase activity"/>
    <property type="evidence" value="ECO:0007669"/>
    <property type="project" value="TreeGrafter"/>
</dbReference>
<dbReference type="AlphaFoldDB" id="A0A9X3J9H1"/>
<dbReference type="PANTHER" id="PTHR46615">
    <property type="entry name" value="ARYLSULFATASE K"/>
    <property type="match status" value="1"/>
</dbReference>
<organism evidence="2 3">
    <name type="scientific">Draconibacterium aestuarii</name>
    <dbReference type="NCBI Taxonomy" id="2998507"/>
    <lineage>
        <taxon>Bacteria</taxon>
        <taxon>Pseudomonadati</taxon>
        <taxon>Bacteroidota</taxon>
        <taxon>Bacteroidia</taxon>
        <taxon>Marinilabiliales</taxon>
        <taxon>Prolixibacteraceae</taxon>
        <taxon>Draconibacterium</taxon>
    </lineage>
</organism>
<keyword evidence="3" id="KW-1185">Reference proteome</keyword>
<dbReference type="SUPFAM" id="SSF53649">
    <property type="entry name" value="Alkaline phosphatase-like"/>
    <property type="match status" value="1"/>
</dbReference>
<evidence type="ECO:0000313" key="3">
    <source>
        <dbReference type="Proteomes" id="UP001145087"/>
    </source>
</evidence>
<evidence type="ECO:0000313" key="2">
    <source>
        <dbReference type="EMBL" id="MCY1722775.1"/>
    </source>
</evidence>
<gene>
    <name evidence="2" type="ORF">OU798_20680</name>
</gene>
<dbReference type="Proteomes" id="UP001145087">
    <property type="component" value="Unassembled WGS sequence"/>
</dbReference>
<comment type="caution">
    <text evidence="2">The sequence shown here is derived from an EMBL/GenBank/DDBJ whole genome shotgun (WGS) entry which is preliminary data.</text>
</comment>
<name>A0A9X3J9H1_9BACT</name>
<dbReference type="InterPro" id="IPR051849">
    <property type="entry name" value="GAG-degrading_sulfatase"/>
</dbReference>
<dbReference type="EMBL" id="JAPOHD010000063">
    <property type="protein sequence ID" value="MCY1722775.1"/>
    <property type="molecule type" value="Genomic_DNA"/>
</dbReference>
<reference evidence="2" key="1">
    <citation type="submission" date="2022-11" db="EMBL/GenBank/DDBJ databases">
        <title>Marilongibacter aestuarii gen. nov., sp. nov., isolated from tidal flat sediment.</title>
        <authorList>
            <person name="Jiayan W."/>
        </authorList>
    </citation>
    <scope>NUCLEOTIDE SEQUENCE</scope>
    <source>
        <strain evidence="2">Z1-6</strain>
    </source>
</reference>